<proteinExistence type="predicted"/>
<dbReference type="AlphaFoldDB" id="A0A251SMG1"/>
<gene>
    <name evidence="2" type="ORF">HannXRQ_Chr14g0459501</name>
</gene>
<dbReference type="Proteomes" id="UP000215914">
    <property type="component" value="Chromosome 14"/>
</dbReference>
<organism evidence="2 3">
    <name type="scientific">Helianthus annuus</name>
    <name type="common">Common sunflower</name>
    <dbReference type="NCBI Taxonomy" id="4232"/>
    <lineage>
        <taxon>Eukaryota</taxon>
        <taxon>Viridiplantae</taxon>
        <taxon>Streptophyta</taxon>
        <taxon>Embryophyta</taxon>
        <taxon>Tracheophyta</taxon>
        <taxon>Spermatophyta</taxon>
        <taxon>Magnoliopsida</taxon>
        <taxon>eudicotyledons</taxon>
        <taxon>Gunneridae</taxon>
        <taxon>Pentapetalae</taxon>
        <taxon>asterids</taxon>
        <taxon>campanulids</taxon>
        <taxon>Asterales</taxon>
        <taxon>Asteraceae</taxon>
        <taxon>Asteroideae</taxon>
        <taxon>Heliantheae alliance</taxon>
        <taxon>Heliantheae</taxon>
        <taxon>Helianthus</taxon>
    </lineage>
</organism>
<evidence type="ECO:0000313" key="3">
    <source>
        <dbReference type="Proteomes" id="UP000215914"/>
    </source>
</evidence>
<keyword evidence="3" id="KW-1185">Reference proteome</keyword>
<sequence>MMKMSLEFIVEMRMSWKKCRLLGIWMTAVVWVSGSNSEEEERGGGDVYGDDDDGFV</sequence>
<dbReference type="InParanoid" id="A0A251SMG1"/>
<name>A0A251SMG1_HELAN</name>
<reference evidence="3" key="1">
    <citation type="journal article" date="2017" name="Nature">
        <title>The sunflower genome provides insights into oil metabolism, flowering and Asterid evolution.</title>
        <authorList>
            <person name="Badouin H."/>
            <person name="Gouzy J."/>
            <person name="Grassa C.J."/>
            <person name="Murat F."/>
            <person name="Staton S.E."/>
            <person name="Cottret L."/>
            <person name="Lelandais-Briere C."/>
            <person name="Owens G.L."/>
            <person name="Carrere S."/>
            <person name="Mayjonade B."/>
            <person name="Legrand L."/>
            <person name="Gill N."/>
            <person name="Kane N.C."/>
            <person name="Bowers J.E."/>
            <person name="Hubner S."/>
            <person name="Bellec A."/>
            <person name="Berard A."/>
            <person name="Berges H."/>
            <person name="Blanchet N."/>
            <person name="Boniface M.C."/>
            <person name="Brunel D."/>
            <person name="Catrice O."/>
            <person name="Chaidir N."/>
            <person name="Claudel C."/>
            <person name="Donnadieu C."/>
            <person name="Faraut T."/>
            <person name="Fievet G."/>
            <person name="Helmstetter N."/>
            <person name="King M."/>
            <person name="Knapp S.J."/>
            <person name="Lai Z."/>
            <person name="Le Paslier M.C."/>
            <person name="Lippi Y."/>
            <person name="Lorenzon L."/>
            <person name="Mandel J.R."/>
            <person name="Marage G."/>
            <person name="Marchand G."/>
            <person name="Marquand E."/>
            <person name="Bret-Mestries E."/>
            <person name="Morien E."/>
            <person name="Nambeesan S."/>
            <person name="Nguyen T."/>
            <person name="Pegot-Espagnet P."/>
            <person name="Pouilly N."/>
            <person name="Raftis F."/>
            <person name="Sallet E."/>
            <person name="Schiex T."/>
            <person name="Thomas J."/>
            <person name="Vandecasteele C."/>
            <person name="Vares D."/>
            <person name="Vear F."/>
            <person name="Vautrin S."/>
            <person name="Crespi M."/>
            <person name="Mangin B."/>
            <person name="Burke J.M."/>
            <person name="Salse J."/>
            <person name="Munos S."/>
            <person name="Vincourt P."/>
            <person name="Rieseberg L.H."/>
            <person name="Langlade N.B."/>
        </authorList>
    </citation>
    <scope>NUCLEOTIDE SEQUENCE [LARGE SCALE GENOMIC DNA]</scope>
    <source>
        <strain evidence="3">cv. SF193</strain>
    </source>
</reference>
<evidence type="ECO:0000313" key="2">
    <source>
        <dbReference type="EMBL" id="OTF99702.1"/>
    </source>
</evidence>
<accession>A0A251SMG1</accession>
<evidence type="ECO:0000256" key="1">
    <source>
        <dbReference type="SAM" id="MobiDB-lite"/>
    </source>
</evidence>
<dbReference type="EMBL" id="CM007903">
    <property type="protein sequence ID" value="OTF99702.1"/>
    <property type="molecule type" value="Genomic_DNA"/>
</dbReference>
<feature type="region of interest" description="Disordered" evidence="1">
    <location>
        <begin position="34"/>
        <end position="56"/>
    </location>
</feature>
<protein>
    <submittedName>
        <fullName evidence="2">Uncharacterized protein</fullName>
    </submittedName>
</protein>